<comment type="caution">
    <text evidence="1">The sequence shown here is derived from an EMBL/GenBank/DDBJ whole genome shotgun (WGS) entry which is preliminary data.</text>
</comment>
<reference evidence="1 2" key="1">
    <citation type="submission" date="2022-10" db="EMBL/GenBank/DDBJ databases">
        <title>Draft genome assembly of moderately radiation resistant bacterium Metabacillus halosaccharovorans.</title>
        <authorList>
            <person name="Pal S."/>
            <person name="Gopinathan A."/>
        </authorList>
    </citation>
    <scope>NUCLEOTIDE SEQUENCE [LARGE SCALE GENOMIC DNA]</scope>
    <source>
        <strain evidence="1 2">VITHBRA001</strain>
    </source>
</reference>
<gene>
    <name evidence="1" type="ORF">OIH86_24850</name>
</gene>
<sequence length="218" mass="26022">MDNIVYLQALREEKENQLTTFICDHLKAVQTHVDRHVNIREKVKAKHILTKKLWNEKSAVLTLSQELLFKDWFTFDYLTIKGLTNYQTYIKYGNRMKHPLDSVVHALFMASVLEPFKVIKYDKPHIHAKKLLTNEVCTIKLDEGIPDLQDNEWVFLRSIPVFNDLFLISDMFIQHDHMMMDELHKHFEKSTDSWRTFLKKYSIKYSWNCTKVKLSSKE</sequence>
<dbReference type="RefSeq" id="WP_264144909.1">
    <property type="nucleotide sequence ID" value="NZ_JAOYEY010000052.1"/>
</dbReference>
<accession>A0ABT3DPB4</accession>
<proteinExistence type="predicted"/>
<dbReference type="Proteomes" id="UP001526147">
    <property type="component" value="Unassembled WGS sequence"/>
</dbReference>
<protein>
    <submittedName>
        <fullName evidence="1">Uncharacterized protein</fullName>
    </submittedName>
</protein>
<keyword evidence="2" id="KW-1185">Reference proteome</keyword>
<name>A0ABT3DPB4_9BACI</name>
<dbReference type="EMBL" id="JAOYEY010000052">
    <property type="protein sequence ID" value="MCV9888890.1"/>
    <property type="molecule type" value="Genomic_DNA"/>
</dbReference>
<organism evidence="1 2">
    <name type="scientific">Metabacillus halosaccharovorans</name>
    <dbReference type="NCBI Taxonomy" id="930124"/>
    <lineage>
        <taxon>Bacteria</taxon>
        <taxon>Bacillati</taxon>
        <taxon>Bacillota</taxon>
        <taxon>Bacilli</taxon>
        <taxon>Bacillales</taxon>
        <taxon>Bacillaceae</taxon>
        <taxon>Metabacillus</taxon>
    </lineage>
</organism>
<evidence type="ECO:0000313" key="1">
    <source>
        <dbReference type="EMBL" id="MCV9888890.1"/>
    </source>
</evidence>
<evidence type="ECO:0000313" key="2">
    <source>
        <dbReference type="Proteomes" id="UP001526147"/>
    </source>
</evidence>